<dbReference type="Proteomes" id="UP000823633">
    <property type="component" value="Unassembled WGS sequence"/>
</dbReference>
<keyword evidence="4 6" id="KW-0472">Membrane</keyword>
<feature type="binding site" evidence="5">
    <location>
        <position position="74"/>
    </location>
    <ligand>
        <name>Zn(2+)</name>
        <dbReference type="ChEBI" id="CHEBI:29105"/>
    </ligand>
</feature>
<evidence type="ECO:0000313" key="8">
    <source>
        <dbReference type="Proteomes" id="UP000823633"/>
    </source>
</evidence>
<evidence type="ECO:0000256" key="6">
    <source>
        <dbReference type="SAM" id="Phobius"/>
    </source>
</evidence>
<feature type="transmembrane region" description="Helical" evidence="6">
    <location>
        <begin position="50"/>
        <end position="73"/>
    </location>
</feature>
<dbReference type="GO" id="GO:0016020">
    <property type="term" value="C:membrane"/>
    <property type="evidence" value="ECO:0007669"/>
    <property type="project" value="UniProtKB-SubCell"/>
</dbReference>
<gene>
    <name evidence="7" type="ORF">IAC42_06380</name>
</gene>
<evidence type="ECO:0000256" key="3">
    <source>
        <dbReference type="ARBA" id="ARBA00022989"/>
    </source>
</evidence>
<comment type="subcellular location">
    <subcellularLocation>
        <location evidence="1">Membrane</location>
        <topology evidence="1">Multi-pass membrane protein</topology>
    </subcellularLocation>
</comment>
<sequence length="218" mass="24753">MNWLERHITLQSYDDRKAEMENALTHFIGAALALCGLVYTFIILPSVQNAPLRIGLLIFALTNLLLYTASGLYHYLPRGNGKRICRILDHSNIYFLIAGTYTPILLYVGSPTTVRLTLGMWVIALLGVGFTLFFWGRLKPLHPILYLLMGWMIVFFWNDVIPYLPSGLVPFMIIGGLFYSVGVIFYAMKKLPHYHAIWHLFVLAGSIAFYVGIYSQLA</sequence>
<organism evidence="7 8">
    <name type="scientific">Candidatus Aphodenecus pullistercoris</name>
    <dbReference type="NCBI Taxonomy" id="2840669"/>
    <lineage>
        <taxon>Bacteria</taxon>
        <taxon>Pseudomonadati</taxon>
        <taxon>Spirochaetota</taxon>
        <taxon>Spirochaetia</taxon>
        <taxon>Spirochaetales</taxon>
        <taxon>Candidatus Aphodenecus</taxon>
    </lineage>
</organism>
<evidence type="ECO:0000256" key="2">
    <source>
        <dbReference type="ARBA" id="ARBA00022692"/>
    </source>
</evidence>
<dbReference type="Pfam" id="PF03006">
    <property type="entry name" value="HlyIII"/>
    <property type="match status" value="1"/>
</dbReference>
<feature type="transmembrane region" description="Helical" evidence="6">
    <location>
        <begin position="143"/>
        <end position="161"/>
    </location>
</feature>
<keyword evidence="3 6" id="KW-1133">Transmembrane helix</keyword>
<feature type="transmembrane region" description="Helical" evidence="6">
    <location>
        <begin position="200"/>
        <end position="217"/>
    </location>
</feature>
<name>A0A9D9H6Y8_9SPIR</name>
<feature type="transmembrane region" description="Helical" evidence="6">
    <location>
        <begin position="167"/>
        <end position="188"/>
    </location>
</feature>
<feature type="transmembrane region" description="Helical" evidence="6">
    <location>
        <begin position="23"/>
        <end position="44"/>
    </location>
</feature>
<evidence type="ECO:0000256" key="4">
    <source>
        <dbReference type="ARBA" id="ARBA00023136"/>
    </source>
</evidence>
<evidence type="ECO:0000256" key="5">
    <source>
        <dbReference type="PIRSR" id="PIRSR604254-1"/>
    </source>
</evidence>
<proteinExistence type="predicted"/>
<dbReference type="GO" id="GO:0046872">
    <property type="term" value="F:metal ion binding"/>
    <property type="evidence" value="ECO:0007669"/>
    <property type="project" value="UniProtKB-KW"/>
</dbReference>
<evidence type="ECO:0000313" key="7">
    <source>
        <dbReference type="EMBL" id="MBO8443370.1"/>
    </source>
</evidence>
<accession>A0A9D9H6Y8</accession>
<comment type="caution">
    <text evidence="7">The sequence shown here is derived from an EMBL/GenBank/DDBJ whole genome shotgun (WGS) entry which is preliminary data.</text>
</comment>
<dbReference type="InterPro" id="IPR004254">
    <property type="entry name" value="AdipoR/HlyIII-related"/>
</dbReference>
<keyword evidence="5" id="KW-0479">Metal-binding</keyword>
<feature type="transmembrane region" description="Helical" evidence="6">
    <location>
        <begin position="116"/>
        <end position="136"/>
    </location>
</feature>
<keyword evidence="5" id="KW-0862">Zinc</keyword>
<feature type="binding site" evidence="5">
    <location>
        <position position="195"/>
    </location>
    <ligand>
        <name>Zn(2+)</name>
        <dbReference type="ChEBI" id="CHEBI:29105"/>
    </ligand>
</feature>
<reference evidence="7" key="2">
    <citation type="journal article" date="2021" name="PeerJ">
        <title>Extensive microbial diversity within the chicken gut microbiome revealed by metagenomics and culture.</title>
        <authorList>
            <person name="Gilroy R."/>
            <person name="Ravi A."/>
            <person name="Getino M."/>
            <person name="Pursley I."/>
            <person name="Horton D.L."/>
            <person name="Alikhan N.F."/>
            <person name="Baker D."/>
            <person name="Gharbi K."/>
            <person name="Hall N."/>
            <person name="Watson M."/>
            <person name="Adriaenssens E.M."/>
            <person name="Foster-Nyarko E."/>
            <person name="Jarju S."/>
            <person name="Secka A."/>
            <person name="Antonio M."/>
            <person name="Oren A."/>
            <person name="Chaudhuri R.R."/>
            <person name="La Ragione R."/>
            <person name="Hildebrand F."/>
            <person name="Pallen M.J."/>
        </authorList>
    </citation>
    <scope>NUCLEOTIDE SEQUENCE</scope>
    <source>
        <strain evidence="7">11167</strain>
    </source>
</reference>
<evidence type="ECO:0000256" key="1">
    <source>
        <dbReference type="ARBA" id="ARBA00004141"/>
    </source>
</evidence>
<protein>
    <submittedName>
        <fullName evidence="7">Hemolysin III family protein</fullName>
    </submittedName>
</protein>
<dbReference type="PANTHER" id="PTHR20855:SF3">
    <property type="entry name" value="LD03007P"/>
    <property type="match status" value="1"/>
</dbReference>
<keyword evidence="2 6" id="KW-0812">Transmembrane</keyword>
<feature type="binding site" evidence="5">
    <location>
        <position position="199"/>
    </location>
    <ligand>
        <name>Zn(2+)</name>
        <dbReference type="ChEBI" id="CHEBI:29105"/>
    </ligand>
</feature>
<feature type="transmembrane region" description="Helical" evidence="6">
    <location>
        <begin position="93"/>
        <end position="110"/>
    </location>
</feature>
<dbReference type="AlphaFoldDB" id="A0A9D9H6Y8"/>
<dbReference type="EMBL" id="JADIMU010000041">
    <property type="protein sequence ID" value="MBO8443370.1"/>
    <property type="molecule type" value="Genomic_DNA"/>
</dbReference>
<dbReference type="PANTHER" id="PTHR20855">
    <property type="entry name" value="ADIPOR/PROGESTIN RECEPTOR-RELATED"/>
    <property type="match status" value="1"/>
</dbReference>
<reference evidence="7" key="1">
    <citation type="submission" date="2020-10" db="EMBL/GenBank/DDBJ databases">
        <authorList>
            <person name="Gilroy R."/>
        </authorList>
    </citation>
    <scope>NUCLEOTIDE SEQUENCE</scope>
    <source>
        <strain evidence="7">11167</strain>
    </source>
</reference>